<dbReference type="SUPFAM" id="SSF51182">
    <property type="entry name" value="RmlC-like cupins"/>
    <property type="match status" value="1"/>
</dbReference>
<dbReference type="AlphaFoldDB" id="A0A3E1NI31"/>
<name>A0A3E1NI31_9BACT</name>
<evidence type="ECO:0000259" key="1">
    <source>
        <dbReference type="Pfam" id="PF07883"/>
    </source>
</evidence>
<gene>
    <name evidence="2" type="ORF">DXN05_12820</name>
</gene>
<organism evidence="2 3">
    <name type="scientific">Deminuibacter soli</name>
    <dbReference type="NCBI Taxonomy" id="2291815"/>
    <lineage>
        <taxon>Bacteria</taxon>
        <taxon>Pseudomonadati</taxon>
        <taxon>Bacteroidota</taxon>
        <taxon>Chitinophagia</taxon>
        <taxon>Chitinophagales</taxon>
        <taxon>Chitinophagaceae</taxon>
        <taxon>Deminuibacter</taxon>
    </lineage>
</organism>
<dbReference type="InterPro" id="IPR052535">
    <property type="entry name" value="Bacilysin_H2HPP_isomerase"/>
</dbReference>
<dbReference type="PANTHER" id="PTHR40112">
    <property type="entry name" value="H2HPP ISOMERASE"/>
    <property type="match status" value="1"/>
</dbReference>
<dbReference type="InterPro" id="IPR013096">
    <property type="entry name" value="Cupin_2"/>
</dbReference>
<reference evidence="2 3" key="1">
    <citation type="submission" date="2018-08" db="EMBL/GenBank/DDBJ databases">
        <title>Chitinophagaceae sp. K23C18032701, a novel bacterium isolated from forest soil.</title>
        <authorList>
            <person name="Wang C."/>
        </authorList>
    </citation>
    <scope>NUCLEOTIDE SEQUENCE [LARGE SCALE GENOMIC DNA]</scope>
    <source>
        <strain evidence="2 3">K23C18032701</strain>
    </source>
</reference>
<dbReference type="Gene3D" id="2.60.120.10">
    <property type="entry name" value="Jelly Rolls"/>
    <property type="match status" value="1"/>
</dbReference>
<dbReference type="PANTHER" id="PTHR40112:SF1">
    <property type="entry name" value="H2HPP ISOMERASE"/>
    <property type="match status" value="1"/>
</dbReference>
<dbReference type="InterPro" id="IPR014710">
    <property type="entry name" value="RmlC-like_jellyroll"/>
</dbReference>
<comment type="caution">
    <text evidence="2">The sequence shown here is derived from an EMBL/GenBank/DDBJ whole genome shotgun (WGS) entry which is preliminary data.</text>
</comment>
<feature type="domain" description="Cupin type-2" evidence="1">
    <location>
        <begin position="32"/>
        <end position="98"/>
    </location>
</feature>
<evidence type="ECO:0000313" key="3">
    <source>
        <dbReference type="Proteomes" id="UP000261284"/>
    </source>
</evidence>
<evidence type="ECO:0000313" key="2">
    <source>
        <dbReference type="EMBL" id="RFM27595.1"/>
    </source>
</evidence>
<keyword evidence="3" id="KW-1185">Reference proteome</keyword>
<dbReference type="EMBL" id="QTJU01000004">
    <property type="protein sequence ID" value="RFM27595.1"/>
    <property type="molecule type" value="Genomic_DNA"/>
</dbReference>
<dbReference type="Proteomes" id="UP000261284">
    <property type="component" value="Unassembled WGS sequence"/>
</dbReference>
<dbReference type="InterPro" id="IPR011051">
    <property type="entry name" value="RmlC_Cupin_sf"/>
</dbReference>
<proteinExistence type="predicted"/>
<dbReference type="Pfam" id="PF07883">
    <property type="entry name" value="Cupin_2"/>
    <property type="match status" value="1"/>
</dbReference>
<accession>A0A3E1NI31</accession>
<dbReference type="CDD" id="cd02238">
    <property type="entry name" value="cupin_KdgF"/>
    <property type="match status" value="1"/>
</dbReference>
<sequence length="108" mass="12147">MKEIWVNEVPVKETVPGYKGRFIHTANMTFAYWDVEAGSVSPEHTHPQEQVAKVLEGSFELTIDGETVVLEPGKIVVIPPHVKHGGKAITDCKLLDVFYPVREDYRSL</sequence>
<dbReference type="RefSeq" id="WP_116847672.1">
    <property type="nucleotide sequence ID" value="NZ_QTJU01000004.1"/>
</dbReference>
<dbReference type="OrthoDB" id="9811153at2"/>
<protein>
    <submittedName>
        <fullName evidence="2">Cupin domain-containing protein</fullName>
    </submittedName>
</protein>